<dbReference type="InterPro" id="IPR001962">
    <property type="entry name" value="Asn_synthase"/>
</dbReference>
<dbReference type="OrthoDB" id="8692at2157"/>
<comment type="caution">
    <text evidence="2">The sequence shown here is derived from an EMBL/GenBank/DDBJ whole genome shotgun (WGS) entry which is preliminary data.</text>
</comment>
<keyword evidence="2" id="KW-0436">Ligase</keyword>
<name>V6AV51_9ARCH</name>
<keyword evidence="3" id="KW-1185">Reference proteome</keyword>
<feature type="domain" description="Asparagine synthetase" evidence="1">
    <location>
        <begin position="70"/>
        <end position="381"/>
    </location>
</feature>
<dbReference type="GO" id="GO:0005829">
    <property type="term" value="C:cytosol"/>
    <property type="evidence" value="ECO:0007669"/>
    <property type="project" value="TreeGrafter"/>
</dbReference>
<dbReference type="GO" id="GO:0004066">
    <property type="term" value="F:asparagine synthase (glutamine-hydrolyzing) activity"/>
    <property type="evidence" value="ECO:0007669"/>
    <property type="project" value="UniProtKB-EC"/>
</dbReference>
<dbReference type="SUPFAM" id="SSF52402">
    <property type="entry name" value="Adenine nucleotide alpha hydrolases-like"/>
    <property type="match status" value="1"/>
</dbReference>
<gene>
    <name evidence="2" type="ORF">NITUZ_50017</name>
</gene>
<sequence>MFTPKLDKFPLFMMLSIRYNPTYRGIIKGTKVIPDTQSLRPANFTDKNMTYEFCVNNTEKLLRENISKISAKNVAIGLSGGTDSSLNSLLLAKNEKVSLKLFCIGFNDSDDEFSDARLVANLTNCDYKEIVLDDVTKDLPTLVWKFGSPKSNLWPYYNFKTVRELGAKTTLSGEGGDELFGGYYFRYVKYLKSKPLTSFFRAKKYVFSRPRDFVQNQLRMFGPKFKKDGKLVYTNDDIIKFFEPTFSNNLPFIKQIFLADFNYKLRFDFNYVDLIFAKSEGVKVFSPFLEKNMLDFAPHIPTKFKITSNTSKIILRDILKRLGAPKRIYEKPKQGWGMRPTIVWERGLRERCENFLLDGYLVRDDWINKKWIKDSLNKISSSNESEIIYPIINKLWDLLSFEVFYIQYVLQQSKKGRISNWN</sequence>
<dbReference type="EMBL" id="CBTY010000010">
    <property type="protein sequence ID" value="CDI06470.1"/>
    <property type="molecule type" value="Genomic_DNA"/>
</dbReference>
<evidence type="ECO:0000313" key="2">
    <source>
        <dbReference type="EMBL" id="CDI06470.1"/>
    </source>
</evidence>
<reference evidence="2 3" key="1">
    <citation type="journal article" date="2013" name="PLoS ONE">
        <title>Enrichment and Genome Sequence of the Group I.1a Ammonia-Oxidizing Archaeon ?Ca. Nitrosotenuis uzonensis? Representing a Clade Globally.</title>
        <authorList>
            <person name="Lebedeva E.V."/>
            <person name="Hatzenpichler R."/>
            <person name="Pelletier E."/>
            <person name="Schuster N."/>
            <person name="Hauzmayer S."/>
            <person name="Bulaev A."/>
            <person name="Grigor'eva N.V."/>
            <person name="Galushko A."/>
            <person name="Schmid M."/>
            <person name="Palatinszky M."/>
            <person name="Le Paslier D."/>
            <person name="Daims H."/>
            <person name="Wagner M."/>
        </authorList>
    </citation>
    <scope>NUCLEOTIDE SEQUENCE [LARGE SCALE GENOMIC DNA]</scope>
    <source>
        <strain evidence="2 3">N4</strain>
    </source>
</reference>
<dbReference type="InterPro" id="IPR051786">
    <property type="entry name" value="ASN_synthetase/amidase"/>
</dbReference>
<dbReference type="AlphaFoldDB" id="V6AV51"/>
<dbReference type="Gene3D" id="3.40.50.620">
    <property type="entry name" value="HUPs"/>
    <property type="match status" value="1"/>
</dbReference>
<dbReference type="InterPro" id="IPR014729">
    <property type="entry name" value="Rossmann-like_a/b/a_fold"/>
</dbReference>
<proteinExistence type="predicted"/>
<dbReference type="Pfam" id="PF00733">
    <property type="entry name" value="Asn_synthase"/>
    <property type="match status" value="1"/>
</dbReference>
<dbReference type="PANTHER" id="PTHR43284">
    <property type="entry name" value="ASPARAGINE SYNTHETASE (GLUTAMINE-HYDROLYZING)"/>
    <property type="match status" value="1"/>
</dbReference>
<dbReference type="GO" id="GO:0006529">
    <property type="term" value="P:asparagine biosynthetic process"/>
    <property type="evidence" value="ECO:0007669"/>
    <property type="project" value="InterPro"/>
</dbReference>
<protein>
    <submittedName>
        <fullName evidence="2">Asparagine synthase (Glutamine-hydrolyzing)</fullName>
        <ecNumber evidence="2">6.3.5.4</ecNumber>
    </submittedName>
</protein>
<dbReference type="STRING" id="1407055.NITUZ_50017"/>
<organism evidence="2 3">
    <name type="scientific">Candidatus Nitrosotenuis uzonensis</name>
    <dbReference type="NCBI Taxonomy" id="1407055"/>
    <lineage>
        <taxon>Archaea</taxon>
        <taxon>Nitrososphaerota</taxon>
        <taxon>Candidatus Nitrosotenuis</taxon>
    </lineage>
</organism>
<dbReference type="RefSeq" id="WP_048197136.1">
    <property type="nucleotide sequence ID" value="NZ_CBTY010000010.1"/>
</dbReference>
<evidence type="ECO:0000313" key="3">
    <source>
        <dbReference type="Proteomes" id="UP000018159"/>
    </source>
</evidence>
<dbReference type="EC" id="6.3.5.4" evidence="2"/>
<dbReference type="Proteomes" id="UP000018159">
    <property type="component" value="Unassembled WGS sequence"/>
</dbReference>
<evidence type="ECO:0000259" key="1">
    <source>
        <dbReference type="Pfam" id="PF00733"/>
    </source>
</evidence>
<accession>V6AV51</accession>
<dbReference type="PANTHER" id="PTHR43284:SF1">
    <property type="entry name" value="ASPARAGINE SYNTHETASE"/>
    <property type="match status" value="1"/>
</dbReference>
<dbReference type="CDD" id="cd01991">
    <property type="entry name" value="Asn_synthase_B_C"/>
    <property type="match status" value="1"/>
</dbReference>